<comment type="caution">
    <text evidence="1">The sequence shown here is derived from an EMBL/GenBank/DDBJ whole genome shotgun (WGS) entry which is preliminary data.</text>
</comment>
<sequence>MTAAAICMRCGVFACVYPPLLFPHDTTTTLMPPTTTNHDCEGWGWFGGAEQGVLALLFPRSGTEAGSLTPATRSPECEVPRLPPAVACERAEPSHWCPIRSRSAISTEAAALWCSKLKIACGMWWRQTGAKCRRLARAKARA</sequence>
<proteinExistence type="predicted"/>
<accession>A0AAD7A152</accession>
<protein>
    <submittedName>
        <fullName evidence="1">Uncharacterized protein</fullName>
    </submittedName>
</protein>
<dbReference type="Proteomes" id="UP001218218">
    <property type="component" value="Unassembled WGS sequence"/>
</dbReference>
<name>A0AAD7A152_9AGAR</name>
<gene>
    <name evidence="1" type="ORF">DFH08DRAFT_809109</name>
</gene>
<keyword evidence="2" id="KW-1185">Reference proteome</keyword>
<dbReference type="EMBL" id="JARIHO010000019">
    <property type="protein sequence ID" value="KAJ7347353.1"/>
    <property type="molecule type" value="Genomic_DNA"/>
</dbReference>
<evidence type="ECO:0000313" key="2">
    <source>
        <dbReference type="Proteomes" id="UP001218218"/>
    </source>
</evidence>
<evidence type="ECO:0000313" key="1">
    <source>
        <dbReference type="EMBL" id="KAJ7347353.1"/>
    </source>
</evidence>
<reference evidence="1" key="1">
    <citation type="submission" date="2023-03" db="EMBL/GenBank/DDBJ databases">
        <title>Massive genome expansion in bonnet fungi (Mycena s.s.) driven by repeated elements and novel gene families across ecological guilds.</title>
        <authorList>
            <consortium name="Lawrence Berkeley National Laboratory"/>
            <person name="Harder C.B."/>
            <person name="Miyauchi S."/>
            <person name="Viragh M."/>
            <person name="Kuo A."/>
            <person name="Thoen E."/>
            <person name="Andreopoulos B."/>
            <person name="Lu D."/>
            <person name="Skrede I."/>
            <person name="Drula E."/>
            <person name="Henrissat B."/>
            <person name="Morin E."/>
            <person name="Kohler A."/>
            <person name="Barry K."/>
            <person name="LaButti K."/>
            <person name="Morin E."/>
            <person name="Salamov A."/>
            <person name="Lipzen A."/>
            <person name="Mereny Z."/>
            <person name="Hegedus B."/>
            <person name="Baldrian P."/>
            <person name="Stursova M."/>
            <person name="Weitz H."/>
            <person name="Taylor A."/>
            <person name="Grigoriev I.V."/>
            <person name="Nagy L.G."/>
            <person name="Martin F."/>
            <person name="Kauserud H."/>
        </authorList>
    </citation>
    <scope>NUCLEOTIDE SEQUENCE</scope>
    <source>
        <strain evidence="1">CBHHK002</strain>
    </source>
</reference>
<organism evidence="1 2">
    <name type="scientific">Mycena albidolilacea</name>
    <dbReference type="NCBI Taxonomy" id="1033008"/>
    <lineage>
        <taxon>Eukaryota</taxon>
        <taxon>Fungi</taxon>
        <taxon>Dikarya</taxon>
        <taxon>Basidiomycota</taxon>
        <taxon>Agaricomycotina</taxon>
        <taxon>Agaricomycetes</taxon>
        <taxon>Agaricomycetidae</taxon>
        <taxon>Agaricales</taxon>
        <taxon>Marasmiineae</taxon>
        <taxon>Mycenaceae</taxon>
        <taxon>Mycena</taxon>
    </lineage>
</organism>
<dbReference type="AlphaFoldDB" id="A0AAD7A152"/>